<dbReference type="Proteomes" id="UP000442535">
    <property type="component" value="Unassembled WGS sequence"/>
</dbReference>
<gene>
    <name evidence="1" type="ORF">FYJ63_01465</name>
</gene>
<comment type="caution">
    <text evidence="1">The sequence shown here is derived from an EMBL/GenBank/DDBJ whole genome shotgun (WGS) entry which is preliminary data.</text>
</comment>
<accession>A0A7K0K0H1</accession>
<keyword evidence="2" id="KW-1185">Reference proteome</keyword>
<organism evidence="1 2">
    <name type="scientific">Mobiluncus porci</name>
    <dbReference type="NCBI Taxonomy" id="2652278"/>
    <lineage>
        <taxon>Bacteria</taxon>
        <taxon>Bacillati</taxon>
        <taxon>Actinomycetota</taxon>
        <taxon>Actinomycetes</taxon>
        <taxon>Actinomycetales</taxon>
        <taxon>Actinomycetaceae</taxon>
        <taxon>Mobiluncus</taxon>
    </lineage>
</organism>
<reference evidence="1 2" key="1">
    <citation type="submission" date="2019-08" db="EMBL/GenBank/DDBJ databases">
        <title>In-depth cultivation of the pig gut microbiome towards novel bacterial diversity and tailored functional studies.</title>
        <authorList>
            <person name="Wylensek D."/>
            <person name="Hitch T.C.A."/>
            <person name="Clavel T."/>
        </authorList>
    </citation>
    <scope>NUCLEOTIDE SEQUENCE [LARGE SCALE GENOMIC DNA]</scope>
    <source>
        <strain evidence="1 2">RF-GAM-744-WT-7</strain>
    </source>
</reference>
<proteinExistence type="predicted"/>
<evidence type="ECO:0000313" key="1">
    <source>
        <dbReference type="EMBL" id="MST48934.1"/>
    </source>
</evidence>
<sequence length="172" mass="19402">MSWSEKIGRLRGRELPTVEVTIALDKGAEKRVYDAREGLKAATDRAWGEYDTQEQVDNTPEVVAARETLAKAENDLKAASLVMRFKTLPADVMETLRGEVFTQTEDEDERVERLASRVMAASYIPEDGDDLTVEDVENLRGVLTDGEWRQLKLAVLSNTQNSALTWELEKKE</sequence>
<protein>
    <submittedName>
        <fullName evidence="1">Uncharacterized protein</fullName>
    </submittedName>
</protein>
<dbReference type="EMBL" id="VUMY01000002">
    <property type="protein sequence ID" value="MST48934.1"/>
    <property type="molecule type" value="Genomic_DNA"/>
</dbReference>
<name>A0A7K0K0H1_9ACTO</name>
<evidence type="ECO:0000313" key="2">
    <source>
        <dbReference type="Proteomes" id="UP000442535"/>
    </source>
</evidence>
<dbReference type="AlphaFoldDB" id="A0A7K0K0H1"/>
<dbReference type="RefSeq" id="WP_154543112.1">
    <property type="nucleotide sequence ID" value="NZ_VUMY01000002.1"/>
</dbReference>